<keyword evidence="4" id="KW-1185">Reference proteome</keyword>
<name>A0ABQ7RIJ3_9ASCO</name>
<evidence type="ECO:0000256" key="2">
    <source>
        <dbReference type="ARBA" id="ARBA00023242"/>
    </source>
</evidence>
<dbReference type="PANTHER" id="PTHR31001:SF40">
    <property type="entry name" value="ZN(II)2CYS6 TRANSCRIPTION FACTOR (EUROFUNG)"/>
    <property type="match status" value="1"/>
</dbReference>
<dbReference type="EMBL" id="JAHLUN010000004">
    <property type="protein sequence ID" value="KAG7766438.1"/>
    <property type="molecule type" value="Genomic_DNA"/>
</dbReference>
<proteinExistence type="predicted"/>
<sequence length="474" mass="53635">MPKQPIPGVGKFKVTGDSSKPLAVHQGCKTINVLSTPIKTTPAVRDYPTPNTSSENIERKPYKPAATFQLPEEFSRAECDALLSRYSEVIHPLVPLIDIHHFYSMYGKPWPNDNHFVLELLTILYSATIISKMPSQSLIDLMFKYLNSVPPLQKCKSLIILLFVQPKNPFGSVSTVLNISNLLELHKDPVSHHQIQDPGQVQLRRTLWWLLVQLDCFSALKNDFPPATSRNRADTKMPSENWSADGVSINPSIALLCGISHWCMCCNEVWERKYSLQPTSSGQAAKFKSEVENLAIACSATIQKLANPTCSQNDNDFIQLAIAVIASLPDRLKLIIELARDKVGLVAFYRTDHYLIQSLLIPSYSNFAWYSFFEPRQISINLFRSILNQIRYQRSRSSIVSSATFRLLQKAIQCSSHPQLKILFNELWSQFFVSQLGSLQINKLQGMKKNVTALKLRYFDQELLAITNHSGGFF</sequence>
<organism evidence="3 4">
    <name type="scientific">Ogataea haglerorum</name>
    <dbReference type="NCBI Taxonomy" id="1937702"/>
    <lineage>
        <taxon>Eukaryota</taxon>
        <taxon>Fungi</taxon>
        <taxon>Dikarya</taxon>
        <taxon>Ascomycota</taxon>
        <taxon>Saccharomycotina</taxon>
        <taxon>Pichiomycetes</taxon>
        <taxon>Pichiales</taxon>
        <taxon>Pichiaceae</taxon>
        <taxon>Ogataea</taxon>
    </lineage>
</organism>
<accession>A0ABQ7RIJ3</accession>
<dbReference type="CDD" id="cd12148">
    <property type="entry name" value="fungal_TF_MHR"/>
    <property type="match status" value="1"/>
</dbReference>
<evidence type="ECO:0000313" key="3">
    <source>
        <dbReference type="EMBL" id="KAG7766438.1"/>
    </source>
</evidence>
<comment type="caution">
    <text evidence="3">The sequence shown here is derived from an EMBL/GenBank/DDBJ whole genome shotgun (WGS) entry which is preliminary data.</text>
</comment>
<reference evidence="3 4" key="1">
    <citation type="journal article" date="2021" name="G3 (Bethesda)">
        <title>Genomic diversity, chromosomal rearrangements, and interspecies hybridization in the ogataea polymorpha species complex.</title>
        <authorList>
            <person name="Hanson S.J."/>
            <person name="Cinneide E.O."/>
            <person name="Salzberg L.I."/>
            <person name="Wolfe K.H."/>
            <person name="McGowan J."/>
            <person name="Fitzpatrick D.A."/>
            <person name="Matlin K."/>
        </authorList>
    </citation>
    <scope>NUCLEOTIDE SEQUENCE [LARGE SCALE GENOMIC DNA]</scope>
    <source>
        <strain evidence="3">81-436-3</strain>
    </source>
</reference>
<dbReference type="PANTHER" id="PTHR31001">
    <property type="entry name" value="UNCHARACTERIZED TRANSCRIPTIONAL REGULATORY PROTEIN"/>
    <property type="match status" value="1"/>
</dbReference>
<evidence type="ECO:0000256" key="1">
    <source>
        <dbReference type="ARBA" id="ARBA00004123"/>
    </source>
</evidence>
<dbReference type="Proteomes" id="UP000697297">
    <property type="component" value="Unassembled WGS sequence"/>
</dbReference>
<comment type="subcellular location">
    <subcellularLocation>
        <location evidence="1">Nucleus</location>
    </subcellularLocation>
</comment>
<protein>
    <recommendedName>
        <fullName evidence="5">Transcription factor domain-containing protein</fullName>
    </recommendedName>
</protein>
<gene>
    <name evidence="3" type="ORF">KL946_001626</name>
</gene>
<evidence type="ECO:0008006" key="5">
    <source>
        <dbReference type="Google" id="ProtNLM"/>
    </source>
</evidence>
<dbReference type="InterPro" id="IPR050613">
    <property type="entry name" value="Sec_Metabolite_Reg"/>
</dbReference>
<keyword evidence="2" id="KW-0539">Nucleus</keyword>
<evidence type="ECO:0000313" key="4">
    <source>
        <dbReference type="Proteomes" id="UP000697297"/>
    </source>
</evidence>